<dbReference type="RefSeq" id="WP_089971742.1">
    <property type="nucleotide sequence ID" value="NZ_FNJM01000012.1"/>
</dbReference>
<name>A0A1H0UR30_9CLOT</name>
<reference evidence="1 2" key="1">
    <citation type="submission" date="2016-10" db="EMBL/GenBank/DDBJ databases">
        <authorList>
            <person name="de Groot N.N."/>
        </authorList>
    </citation>
    <scope>NUCLEOTIDE SEQUENCE [LARGE SCALE GENOMIC DNA]</scope>
    <source>
        <strain evidence="1 2">DSM 12272</strain>
    </source>
</reference>
<gene>
    <name evidence="1" type="ORF">SAMN04488529_11238</name>
</gene>
<dbReference type="Proteomes" id="UP000198597">
    <property type="component" value="Unassembled WGS sequence"/>
</dbReference>
<accession>A0A1H0UR30</accession>
<evidence type="ECO:0000313" key="1">
    <source>
        <dbReference type="EMBL" id="SDP68624.1"/>
    </source>
</evidence>
<dbReference type="InterPro" id="IPR013783">
    <property type="entry name" value="Ig-like_fold"/>
</dbReference>
<dbReference type="AlphaFoldDB" id="A0A1H0UR30"/>
<dbReference type="Gene3D" id="2.60.40.10">
    <property type="entry name" value="Immunoglobulins"/>
    <property type="match status" value="1"/>
</dbReference>
<evidence type="ECO:0000313" key="2">
    <source>
        <dbReference type="Proteomes" id="UP000198597"/>
    </source>
</evidence>
<keyword evidence="2" id="KW-1185">Reference proteome</keyword>
<proteinExistence type="predicted"/>
<dbReference type="SUPFAM" id="SSF49478">
    <property type="entry name" value="Cna protein B-type domain"/>
    <property type="match status" value="1"/>
</dbReference>
<evidence type="ECO:0008006" key="3">
    <source>
        <dbReference type="Google" id="ProtNLM"/>
    </source>
</evidence>
<protein>
    <recommendedName>
        <fullName evidence="3">Prealbumin-like fold domain-containing protein</fullName>
    </recommendedName>
</protein>
<sequence>MKIRIDDEYSNLGEDLNIVFGEYCENDISKQEDGTFGKESSCYNNNDSIYERSNNNEFDMEIQYPEESSYEDSTDEKHIEYEALDKKYEEKCEEKYEEKYEEKCEVCEENYDDSSGKIKVSVKLEDSNGVEIKGAKVNLYELNGVCPKLHESKLTDFKGEIIFDNLVNGCYRIISLVDRKFFEKPVYITWNEVTIDNSIKDANICVVNKIKPSCYRELQKISSQI</sequence>
<dbReference type="EMBL" id="FNJM01000012">
    <property type="protein sequence ID" value="SDP68624.1"/>
    <property type="molecule type" value="Genomic_DNA"/>
</dbReference>
<dbReference type="STRING" id="94869.SAMN04488529_11238"/>
<organism evidence="1 2">
    <name type="scientific">Clostridium gasigenes</name>
    <dbReference type="NCBI Taxonomy" id="94869"/>
    <lineage>
        <taxon>Bacteria</taxon>
        <taxon>Bacillati</taxon>
        <taxon>Bacillota</taxon>
        <taxon>Clostridia</taxon>
        <taxon>Eubacteriales</taxon>
        <taxon>Clostridiaceae</taxon>
        <taxon>Clostridium</taxon>
    </lineage>
</organism>